<sequence length="306" mass="34178">MPDLWAASLLQLLITLDNTLLIMYEFLRVYPEAKTHSAISITKRKKKTPYLMAETAAAGSVAERAAAVCMQQARLCSEGEIWLSLSFSLPLCISLYLILLNHCSSKLRCIVSPFGYKRSSKPGSQERHHFLPGSGCLSSQKRLDPSLWLPPRLPFRSMMLAERLELSCSAERPANGGAGFPQSSPRPQNKTQRAFDTAASWALRFLHLWEVHSARFPQWELLHGGSPERALRCGDHLDSTRAWTQGGPVWKRAGFQRAGVAGVGERRFTNRLAAQLGGLPLFASFSPRPSVYEDPLQISFGKRQWL</sequence>
<name>A0AC59YFZ5_RANTA</name>
<evidence type="ECO:0000313" key="1">
    <source>
        <dbReference type="EMBL" id="CAM9641278.1"/>
    </source>
</evidence>
<dbReference type="EMBL" id="OX596098">
    <property type="protein sequence ID" value="CAM9641278.1"/>
    <property type="molecule type" value="Genomic_DNA"/>
</dbReference>
<accession>A0AC59YFZ5</accession>
<proteinExistence type="predicted"/>
<reference evidence="1" key="1">
    <citation type="submission" date="2023-05" db="EMBL/GenBank/DDBJ databases">
        <authorList>
            <consortium name="ELIXIR-Norway"/>
        </authorList>
    </citation>
    <scope>NUCLEOTIDE SEQUENCE</scope>
</reference>
<evidence type="ECO:0000313" key="2">
    <source>
        <dbReference type="Proteomes" id="UP001162501"/>
    </source>
</evidence>
<dbReference type="Proteomes" id="UP001162501">
    <property type="component" value="Chromosome 14"/>
</dbReference>
<gene>
    <name evidence="1" type="ORF">MRATA1EN22A_LOCUS5380</name>
</gene>
<reference evidence="1" key="2">
    <citation type="submission" date="2025-03" db="EMBL/GenBank/DDBJ databases">
        <authorList>
            <consortium name="ELIXIR-Norway"/>
            <consortium name="Elixir Norway"/>
        </authorList>
    </citation>
    <scope>NUCLEOTIDE SEQUENCE</scope>
</reference>
<organism evidence="1 2">
    <name type="scientific">Rangifer tarandus platyrhynchus</name>
    <name type="common">Svalbard reindeer</name>
    <dbReference type="NCBI Taxonomy" id="3082113"/>
    <lineage>
        <taxon>Eukaryota</taxon>
        <taxon>Metazoa</taxon>
        <taxon>Chordata</taxon>
        <taxon>Craniata</taxon>
        <taxon>Vertebrata</taxon>
        <taxon>Euteleostomi</taxon>
        <taxon>Mammalia</taxon>
        <taxon>Eutheria</taxon>
        <taxon>Laurasiatheria</taxon>
        <taxon>Artiodactyla</taxon>
        <taxon>Ruminantia</taxon>
        <taxon>Pecora</taxon>
        <taxon>Cervidae</taxon>
        <taxon>Odocoileinae</taxon>
        <taxon>Rangifer</taxon>
    </lineage>
</organism>
<protein>
    <submittedName>
        <fullName evidence="1">Uncharacterized protein</fullName>
    </submittedName>
</protein>